<reference evidence="9" key="1">
    <citation type="journal article" date="2010" name="Nature">
        <title>The Amphimedon queenslandica genome and the evolution of animal complexity.</title>
        <authorList>
            <person name="Srivastava M."/>
            <person name="Simakov O."/>
            <person name="Chapman J."/>
            <person name="Fahey B."/>
            <person name="Gauthier M.E."/>
            <person name="Mitros T."/>
            <person name="Richards G.S."/>
            <person name="Conaco C."/>
            <person name="Dacre M."/>
            <person name="Hellsten U."/>
            <person name="Larroux C."/>
            <person name="Putnam N.H."/>
            <person name="Stanke M."/>
            <person name="Adamska M."/>
            <person name="Darling A."/>
            <person name="Degnan S.M."/>
            <person name="Oakley T.H."/>
            <person name="Plachetzki D.C."/>
            <person name="Zhai Y."/>
            <person name="Adamski M."/>
            <person name="Calcino A."/>
            <person name="Cummins S.F."/>
            <person name="Goodstein D.M."/>
            <person name="Harris C."/>
            <person name="Jackson D.J."/>
            <person name="Leys S.P."/>
            <person name="Shu S."/>
            <person name="Woodcroft B.J."/>
            <person name="Vervoort M."/>
            <person name="Kosik K.S."/>
            <person name="Manning G."/>
            <person name="Degnan B.M."/>
            <person name="Rokhsar D.S."/>
        </authorList>
    </citation>
    <scope>NUCLEOTIDE SEQUENCE [LARGE SCALE GENOMIC DNA]</scope>
</reference>
<dbReference type="Proteomes" id="UP000007879">
    <property type="component" value="Unassembled WGS sequence"/>
</dbReference>
<feature type="compositionally biased region" description="Basic and acidic residues" evidence="6">
    <location>
        <begin position="218"/>
        <end position="239"/>
    </location>
</feature>
<dbReference type="Gene3D" id="3.40.50.10190">
    <property type="entry name" value="BRCT domain"/>
    <property type="match status" value="6"/>
</dbReference>
<dbReference type="SMART" id="SM00292">
    <property type="entry name" value="BRCT"/>
    <property type="match status" value="5"/>
</dbReference>
<dbReference type="InterPro" id="IPR051579">
    <property type="entry name" value="DDR_Transcriptional_Reg"/>
</dbReference>
<feature type="domain" description="BRCT" evidence="7">
    <location>
        <begin position="97"/>
        <end position="185"/>
    </location>
</feature>
<dbReference type="CDD" id="cd17711">
    <property type="entry name" value="BRCT_PAXIP1_rpt3"/>
    <property type="match status" value="1"/>
</dbReference>
<dbReference type="KEGG" id="aqu:109581291"/>
<organism evidence="8 9">
    <name type="scientific">Amphimedon queenslandica</name>
    <name type="common">Sponge</name>
    <dbReference type="NCBI Taxonomy" id="400682"/>
    <lineage>
        <taxon>Eukaryota</taxon>
        <taxon>Metazoa</taxon>
        <taxon>Porifera</taxon>
        <taxon>Demospongiae</taxon>
        <taxon>Heteroscleromorpha</taxon>
        <taxon>Haplosclerida</taxon>
        <taxon>Niphatidae</taxon>
        <taxon>Amphimedon</taxon>
    </lineage>
</organism>
<protein>
    <recommendedName>
        <fullName evidence="4">PAX-interacting protein 1</fullName>
    </recommendedName>
    <alternativeName>
        <fullName evidence="5">PAX transactivation activation domain-interacting protein</fullName>
    </alternativeName>
</protein>
<feature type="domain" description="BRCT" evidence="7">
    <location>
        <begin position="435"/>
        <end position="516"/>
    </location>
</feature>
<dbReference type="AlphaFoldDB" id="A0AAN0J1C9"/>
<dbReference type="InterPro" id="IPR036420">
    <property type="entry name" value="BRCT_dom_sf"/>
</dbReference>
<evidence type="ECO:0000256" key="2">
    <source>
        <dbReference type="ARBA" id="ARBA00022763"/>
    </source>
</evidence>
<evidence type="ECO:0000256" key="5">
    <source>
        <dbReference type="ARBA" id="ARBA00030146"/>
    </source>
</evidence>
<feature type="domain" description="BRCT" evidence="7">
    <location>
        <begin position="328"/>
        <end position="421"/>
    </location>
</feature>
<comment type="subcellular location">
    <subcellularLocation>
        <location evidence="1">Nucleus</location>
    </subcellularLocation>
</comment>
<keyword evidence="9" id="KW-1185">Reference proteome</keyword>
<dbReference type="SUPFAM" id="SSF52113">
    <property type="entry name" value="BRCT domain"/>
    <property type="match status" value="5"/>
</dbReference>
<dbReference type="PANTHER" id="PTHR23196">
    <property type="entry name" value="PAX TRANSCRIPTION ACTIVATION DOMAIN INTERACTING PROTEIN"/>
    <property type="match status" value="1"/>
</dbReference>
<dbReference type="RefSeq" id="XP_019850844.1">
    <property type="nucleotide sequence ID" value="XM_019995285.1"/>
</dbReference>
<dbReference type="GO" id="GO:0006974">
    <property type="term" value="P:DNA damage response"/>
    <property type="evidence" value="ECO:0007669"/>
    <property type="project" value="UniProtKB-KW"/>
</dbReference>
<dbReference type="CDD" id="cd17730">
    <property type="entry name" value="BRCT_PAXIP1_rpt4"/>
    <property type="match status" value="1"/>
</dbReference>
<dbReference type="CDD" id="cd17710">
    <property type="entry name" value="BRCT_PAXIP1_rpt2"/>
    <property type="match status" value="1"/>
</dbReference>
<evidence type="ECO:0000313" key="8">
    <source>
        <dbReference type="EnsemblMetazoa" id="XP_019850844.1"/>
    </source>
</evidence>
<dbReference type="EnsemblMetazoa" id="XM_019995285.1">
    <property type="protein sequence ID" value="XP_019850844.1"/>
    <property type="gene ID" value="LOC109581291"/>
</dbReference>
<dbReference type="CDD" id="cd18432">
    <property type="entry name" value="BRCT_PAXIP1_rpt6_like"/>
    <property type="match status" value="1"/>
</dbReference>
<evidence type="ECO:0000256" key="6">
    <source>
        <dbReference type="SAM" id="MobiDB-lite"/>
    </source>
</evidence>
<accession>A0AAN0J1C9</accession>
<feature type="domain" description="BRCT" evidence="7">
    <location>
        <begin position="6"/>
        <end position="96"/>
    </location>
</feature>
<evidence type="ECO:0000256" key="3">
    <source>
        <dbReference type="ARBA" id="ARBA00023242"/>
    </source>
</evidence>
<evidence type="ECO:0000256" key="1">
    <source>
        <dbReference type="ARBA" id="ARBA00004123"/>
    </source>
</evidence>
<name>A0AAN0J1C9_AMPQE</name>
<dbReference type="GeneID" id="109581291"/>
<dbReference type="PANTHER" id="PTHR23196:SF1">
    <property type="entry name" value="PAX-INTERACTING PROTEIN 1"/>
    <property type="match status" value="1"/>
</dbReference>
<dbReference type="PROSITE" id="PS50172">
    <property type="entry name" value="BRCT"/>
    <property type="match status" value="5"/>
</dbReference>
<dbReference type="Pfam" id="PF12738">
    <property type="entry name" value="PTCB-BRCT"/>
    <property type="match status" value="2"/>
</dbReference>
<evidence type="ECO:0000256" key="4">
    <source>
        <dbReference type="ARBA" id="ARBA00023858"/>
    </source>
</evidence>
<feature type="domain" description="BRCT" evidence="7">
    <location>
        <begin position="602"/>
        <end position="683"/>
    </location>
</feature>
<feature type="region of interest" description="Disordered" evidence="6">
    <location>
        <begin position="208"/>
        <end position="260"/>
    </location>
</feature>
<feature type="region of interest" description="Disordered" evidence="6">
    <location>
        <begin position="296"/>
        <end position="329"/>
    </location>
</feature>
<feature type="compositionally biased region" description="Basic and acidic residues" evidence="6">
    <location>
        <begin position="317"/>
        <end position="329"/>
    </location>
</feature>
<dbReference type="InterPro" id="IPR001357">
    <property type="entry name" value="BRCT_dom"/>
</dbReference>
<dbReference type="Pfam" id="PF16770">
    <property type="entry name" value="RTT107_BRCT_5"/>
    <property type="match status" value="1"/>
</dbReference>
<evidence type="ECO:0000313" key="9">
    <source>
        <dbReference type="Proteomes" id="UP000007879"/>
    </source>
</evidence>
<dbReference type="Pfam" id="PF16589">
    <property type="entry name" value="BRCT_2"/>
    <property type="match status" value="1"/>
</dbReference>
<reference evidence="8" key="2">
    <citation type="submission" date="2024-06" db="UniProtKB">
        <authorList>
            <consortium name="EnsemblMetazoa"/>
        </authorList>
    </citation>
    <scope>IDENTIFICATION</scope>
</reference>
<evidence type="ECO:0000259" key="7">
    <source>
        <dbReference type="PROSITE" id="PS50172"/>
    </source>
</evidence>
<dbReference type="CDD" id="cd17712">
    <property type="entry name" value="BRCT_PAXIP1_rpt5"/>
    <property type="match status" value="1"/>
</dbReference>
<proteinExistence type="predicted"/>
<dbReference type="GO" id="GO:0044666">
    <property type="term" value="C:MLL3/4 complex"/>
    <property type="evidence" value="ECO:0007669"/>
    <property type="project" value="TreeGrafter"/>
</dbReference>
<keyword evidence="2" id="KW-0227">DNA damage</keyword>
<sequence length="823" mass="92682">MASDTMNENLFDSVCFFLKDENMTNKSEVLQAFKRGGGMREYFLSSVVTHIITEDPFNDSQRILEEKDCQAVIVNSNWVLLSDKEGTLLPTSLFDMSTSKLLSGLVLCPTQVSSSDLEKLWVMIHYYGGKYQRQLDRNVTHLLAIKASGKKYEEALKHDIKAVTPAWLVDSIKKGEVQSEEKYPPLGAKTAGRNLSVSSVEILIQDKETVGGAKRKGGREGEEGRKRSREANNEEESYHKKQKNGTCSDPAGMEPRPNEVPLTMKRIDSLAESIIEEPHPSRDHLSLRKPIYRASPVLSEGVSPTPQPTPPPQGLQRTREGEEGREGKEKRLLEGMVFGIIDYPLLMGQETIKEWEEVIAAHGGRLLLDYDEKECTHLLSKNKNSQTYTQALSDGKCISSAHWLNDVLSLQRMFPPSDPLHFPLAYQKPPPYCDKMNMTLTNYTGKEREIVRDMINLSGINYTSHLSHSTTHLISKKAEGRKYEKALQWNIKVVNSTFVADIMQSGALPAIEERHTALGLENEFQPTSQEAMEILKPWRSFIAEYKTKQGGLLDTGKCFSNTGEETEGEGEGREGERNTCLIVSEEREPIELICKRGRGEQPPSVLFTGLSVVLTRKYKQYVTKLGGTVVNDCNECSHLVAPRIARTVKFLCAISTSQFIVTTKWLDDSLKKGYLLDATPYLLRDEDGEEFYDMTISLSLGRAKEKKLLSGLCFYSTQNVVPSFQSLQSIVESAGGELLTEVKLNRRFGKDLHNLPPNHNLIVITCPEDIPHCTKFISHPYSIQLYNAEFILTGVLRQFLSYDQNRIIMEATPITSQTYENEQ</sequence>
<keyword evidence="3" id="KW-0539">Nucleus</keyword>